<dbReference type="GeneID" id="71061136"/>
<evidence type="ECO:0000313" key="1">
    <source>
        <dbReference type="EMBL" id="QEE12004.1"/>
    </source>
</evidence>
<dbReference type="EMBL" id="CP031844">
    <property type="protein sequence ID" value="QEE12004.1"/>
    <property type="molecule type" value="Genomic_DNA"/>
</dbReference>
<proteinExistence type="predicted"/>
<dbReference type="AlphaFoldDB" id="A0A5B9D217"/>
<reference evidence="2" key="1">
    <citation type="submission" date="2019-07" db="EMBL/GenBank/DDBJ databases">
        <title>Bartonella kosoyii sp. nov. and Bartonella krasnovii sp. nov., two novel members of the Bartonella elizabethae complex sensu lato, isolated from black rats and wild desert rodent-fleas.</title>
        <authorList>
            <person name="Gutierrez R."/>
            <person name="Shalit T."/>
            <person name="Markus B."/>
            <person name="Yuan C."/>
            <person name="Nachum-Biala Y."/>
            <person name="Elad D."/>
            <person name="Harrus S."/>
        </authorList>
    </citation>
    <scope>NUCLEOTIDE SEQUENCE [LARGE SCALE GENOMIC DNA]</scope>
    <source>
        <strain evidence="2">OE 1-1</strain>
    </source>
</reference>
<name>A0A5B9D217_9HYPH</name>
<sequence>MKIRFNLLSLLILLSIAGCDIENIDKPAPAYVSMWEKPGADFTEVGKALLECGMPSLIDQDSANDNRSDNEIATIHLCMLQAGFRYKGGGGWCFPFNYKNLPICRPGAVIPKRSVEKRLNSPYCKKYKNADECQP</sequence>
<accession>A0A5B9D217</accession>
<dbReference type="KEGG" id="barn:D1092_03080"/>
<gene>
    <name evidence="1" type="ORF">D1092_03080</name>
</gene>
<dbReference type="Proteomes" id="UP000321311">
    <property type="component" value="Chromosome"/>
</dbReference>
<dbReference type="RefSeq" id="WP_120122132.1">
    <property type="nucleotide sequence ID" value="NZ_CP031844.2"/>
</dbReference>
<dbReference type="PROSITE" id="PS51257">
    <property type="entry name" value="PROKAR_LIPOPROTEIN"/>
    <property type="match status" value="1"/>
</dbReference>
<protein>
    <submittedName>
        <fullName evidence="1">Phage protein</fullName>
    </submittedName>
</protein>
<evidence type="ECO:0000313" key="2">
    <source>
        <dbReference type="Proteomes" id="UP000321311"/>
    </source>
</evidence>
<dbReference type="OrthoDB" id="7923301at2"/>
<organism evidence="1 2">
    <name type="scientific">Bartonella krasnovii</name>
    <dbReference type="NCBI Taxonomy" id="2267275"/>
    <lineage>
        <taxon>Bacteria</taxon>
        <taxon>Pseudomonadati</taxon>
        <taxon>Pseudomonadota</taxon>
        <taxon>Alphaproteobacteria</taxon>
        <taxon>Hyphomicrobiales</taxon>
        <taxon>Bartonellaceae</taxon>
        <taxon>Bartonella</taxon>
    </lineage>
</organism>